<feature type="signal peptide" evidence="1">
    <location>
        <begin position="1"/>
        <end position="26"/>
    </location>
</feature>
<evidence type="ECO:0000313" key="4">
    <source>
        <dbReference type="Proteomes" id="UP000612055"/>
    </source>
</evidence>
<dbReference type="Pfam" id="PF07452">
    <property type="entry name" value="CHRD"/>
    <property type="match status" value="1"/>
</dbReference>
<proteinExistence type="predicted"/>
<dbReference type="EMBL" id="JAEHOE010000067">
    <property type="protein sequence ID" value="KAG2489955.1"/>
    <property type="molecule type" value="Genomic_DNA"/>
</dbReference>
<gene>
    <name evidence="3" type="ORF">HYH03_011585</name>
</gene>
<comment type="caution">
    <text evidence="3">The sequence shown here is derived from an EMBL/GenBank/DDBJ whole genome shotgun (WGS) entry which is preliminary data.</text>
</comment>
<evidence type="ECO:0000259" key="2">
    <source>
        <dbReference type="Pfam" id="PF07452"/>
    </source>
</evidence>
<dbReference type="Proteomes" id="UP000612055">
    <property type="component" value="Unassembled WGS sequence"/>
</dbReference>
<evidence type="ECO:0000256" key="1">
    <source>
        <dbReference type="SAM" id="SignalP"/>
    </source>
</evidence>
<protein>
    <recommendedName>
        <fullName evidence="2">CHRD domain-containing protein</fullName>
    </recommendedName>
</protein>
<accession>A0A836BV07</accession>
<organism evidence="3 4">
    <name type="scientific">Edaphochlamys debaryana</name>
    <dbReference type="NCBI Taxonomy" id="47281"/>
    <lineage>
        <taxon>Eukaryota</taxon>
        <taxon>Viridiplantae</taxon>
        <taxon>Chlorophyta</taxon>
        <taxon>core chlorophytes</taxon>
        <taxon>Chlorophyceae</taxon>
        <taxon>CS clade</taxon>
        <taxon>Chlamydomonadales</taxon>
        <taxon>Chlamydomonadales incertae sedis</taxon>
        <taxon>Edaphochlamys</taxon>
    </lineage>
</organism>
<dbReference type="AlphaFoldDB" id="A0A836BV07"/>
<keyword evidence="1" id="KW-0732">Signal</keyword>
<dbReference type="OrthoDB" id="532314at2759"/>
<reference evidence="3" key="1">
    <citation type="journal article" date="2020" name="bioRxiv">
        <title>Comparative genomics of Chlamydomonas.</title>
        <authorList>
            <person name="Craig R.J."/>
            <person name="Hasan A.R."/>
            <person name="Ness R.W."/>
            <person name="Keightley P.D."/>
        </authorList>
    </citation>
    <scope>NUCLEOTIDE SEQUENCE</scope>
    <source>
        <strain evidence="3">CCAP 11/70</strain>
    </source>
</reference>
<dbReference type="InterPro" id="IPR010895">
    <property type="entry name" value="CHRD"/>
</dbReference>
<keyword evidence="4" id="KW-1185">Reference proteome</keyword>
<feature type="chain" id="PRO_5032784235" description="CHRD domain-containing protein" evidence="1">
    <location>
        <begin position="27"/>
        <end position="196"/>
    </location>
</feature>
<evidence type="ECO:0000313" key="3">
    <source>
        <dbReference type="EMBL" id="KAG2489955.1"/>
    </source>
</evidence>
<name>A0A836BV07_9CHLO</name>
<feature type="domain" description="CHRD" evidence="2">
    <location>
        <begin position="73"/>
        <end position="182"/>
    </location>
</feature>
<sequence length="196" mass="20591">MASSRAISMGTAVAILILVGVNVAYADDDKADKVAVPAGSIVAYARLGPAPDKKSAGRGSVQLIIPPPGMGDSTVVISLAGCLEKLIMMHIHERIPPAAGGPVRVDLLPRIPLAAPATLQRYAPPLNYCGTLEGMTNFNDLDVAKWNTAAPSFDNFLAKLRAGLLYANVHTVANPGGEIQGFFECEAPCAWPMRPM</sequence>